<evidence type="ECO:0000256" key="1">
    <source>
        <dbReference type="SAM" id="MobiDB-lite"/>
    </source>
</evidence>
<dbReference type="SMART" id="SM00060">
    <property type="entry name" value="FN3"/>
    <property type="match status" value="1"/>
</dbReference>
<keyword evidence="5" id="KW-1185">Reference proteome</keyword>
<dbReference type="InterPro" id="IPR036116">
    <property type="entry name" value="FN3_sf"/>
</dbReference>
<evidence type="ECO:0000256" key="2">
    <source>
        <dbReference type="SAM" id="SignalP"/>
    </source>
</evidence>
<dbReference type="InterPro" id="IPR013783">
    <property type="entry name" value="Ig-like_fold"/>
</dbReference>
<keyword evidence="2" id="KW-0732">Signal</keyword>
<feature type="region of interest" description="Disordered" evidence="1">
    <location>
        <begin position="247"/>
        <end position="269"/>
    </location>
</feature>
<accession>A0ABY2WLE6</accession>
<dbReference type="EMBL" id="VCNI01000002">
    <property type="protein sequence ID" value="TMU55661.1"/>
    <property type="molecule type" value="Genomic_DNA"/>
</dbReference>
<dbReference type="Proteomes" id="UP000751614">
    <property type="component" value="Unassembled WGS sequence"/>
</dbReference>
<dbReference type="InterPro" id="IPR003961">
    <property type="entry name" value="FN3_dom"/>
</dbReference>
<dbReference type="Gene3D" id="2.60.40.10">
    <property type="entry name" value="Immunoglobulins"/>
    <property type="match status" value="1"/>
</dbReference>
<comment type="caution">
    <text evidence="4">The sequence shown here is derived from an EMBL/GenBank/DDBJ whole genome shotgun (WGS) entry which is preliminary data.</text>
</comment>
<evidence type="ECO:0000313" key="4">
    <source>
        <dbReference type="EMBL" id="TMU55661.1"/>
    </source>
</evidence>
<reference evidence="4 5" key="1">
    <citation type="submission" date="2019-05" db="EMBL/GenBank/DDBJ databases">
        <title>Flagellimonas sp. AsT0115, sp. nov., isolated from a marine red algae, Asparagopsis taxiformis.</title>
        <authorList>
            <person name="Kim J."/>
            <person name="Jeong S.E."/>
            <person name="Jeon C.O."/>
        </authorList>
    </citation>
    <scope>NUCLEOTIDE SEQUENCE [LARGE SCALE GENOMIC DNA]</scope>
    <source>
        <strain evidence="4 5">AsT0115</strain>
    </source>
</reference>
<feature type="signal peptide" evidence="2">
    <location>
        <begin position="1"/>
        <end position="31"/>
    </location>
</feature>
<dbReference type="CDD" id="cd00063">
    <property type="entry name" value="FN3"/>
    <property type="match status" value="1"/>
</dbReference>
<name>A0ABY2WLE6_9FLAO</name>
<organism evidence="4 5">
    <name type="scientific">Flagellimonas algicola</name>
    <dbReference type="NCBI Taxonomy" id="2583815"/>
    <lineage>
        <taxon>Bacteria</taxon>
        <taxon>Pseudomonadati</taxon>
        <taxon>Bacteroidota</taxon>
        <taxon>Flavobacteriia</taxon>
        <taxon>Flavobacteriales</taxon>
        <taxon>Flavobacteriaceae</taxon>
        <taxon>Flagellimonas</taxon>
    </lineage>
</organism>
<dbReference type="SUPFAM" id="SSF49265">
    <property type="entry name" value="Fibronectin type III"/>
    <property type="match status" value="1"/>
</dbReference>
<gene>
    <name evidence="4" type="ORF">FGG15_15970</name>
</gene>
<feature type="domain" description="Fibronectin type-III" evidence="3">
    <location>
        <begin position="255"/>
        <end position="341"/>
    </location>
</feature>
<proteinExistence type="predicted"/>
<evidence type="ECO:0000259" key="3">
    <source>
        <dbReference type="PROSITE" id="PS50853"/>
    </source>
</evidence>
<protein>
    <submittedName>
        <fullName evidence="4">Fibronectin type III domain-containing protein</fullName>
    </submittedName>
</protein>
<sequence>MKKNRSLKSFFKKKSTIQILAILFLSTQAIAQNNLLDTSTWTVGNDYLSDFPRYGSAAKNVRELDYGPHSTTQQVIIWKGLADDTSGNDGGWLTPYFTIDSSKKYRFTVWLKKINSNDGKSYFGFNALDASDNNASLKLDGTIESNSYFGSSNVSFPSFNEWYLFVAYVNPHTHTSTTIESGIYSTDGTKVASLREFKFAPTATKIRHRAFLIDDNNLDELHFYEPTVYEVNGQEPTIAELLNPSVGSDTQAPSVPTGLQSTAQSQTTVDLSWNSSTDDVGVTDYRIYKDGILDGTSGNLTSYQATGLTSGITYDFTVSALDAALNESAQSPTVSVTTENGSNGGGSAVWTKNGSTASYSGEVAIGTSTVPSGYQLAVDGDIRTREIRVDQDDWPDYVFDEDYDLPTLEEIKSFIEANGHLPKIPSAEEVTQNGTDLGKMDRLLLEKIEQLTLFAIQQNRLLEKQQEELKQLKAALKSKR</sequence>
<evidence type="ECO:0000313" key="5">
    <source>
        <dbReference type="Proteomes" id="UP000751614"/>
    </source>
</evidence>
<feature type="chain" id="PRO_5046564305" evidence="2">
    <location>
        <begin position="32"/>
        <end position="480"/>
    </location>
</feature>
<dbReference type="Pfam" id="PF00041">
    <property type="entry name" value="fn3"/>
    <property type="match status" value="1"/>
</dbReference>
<dbReference type="RefSeq" id="WP_138838039.1">
    <property type="nucleotide sequence ID" value="NZ_VCNI01000002.1"/>
</dbReference>
<dbReference type="PROSITE" id="PS50853">
    <property type="entry name" value="FN3"/>
    <property type="match status" value="1"/>
</dbReference>